<protein>
    <submittedName>
        <fullName evidence="3">Uncharacterized protein</fullName>
    </submittedName>
</protein>
<dbReference type="Proteomes" id="UP001597525">
    <property type="component" value="Unassembled WGS sequence"/>
</dbReference>
<gene>
    <name evidence="3" type="ORF">ACFS7Y_02625</name>
</gene>
<evidence type="ECO:0000256" key="2">
    <source>
        <dbReference type="SAM" id="Phobius"/>
    </source>
</evidence>
<dbReference type="RefSeq" id="WP_320184050.1">
    <property type="nucleotide sequence ID" value="NZ_CP138332.1"/>
</dbReference>
<keyword evidence="4" id="KW-1185">Reference proteome</keyword>
<keyword evidence="2" id="KW-0472">Membrane</keyword>
<proteinExistence type="predicted"/>
<sequence length="112" mass="12405">MSWTTFSLSLVLAYLIYYVINLLYDRWLAGKVGVIATTEEKLYFEDDVVPELITLEEPDQQEEVGSASDMQSTPAPSTAISSVTESTGGVSLGELMRLAKDNLIEHTRAIPY</sequence>
<keyword evidence="2" id="KW-0812">Transmembrane</keyword>
<organism evidence="3 4">
    <name type="scientific">Sphingobacterium bambusae</name>
    <dbReference type="NCBI Taxonomy" id="662858"/>
    <lineage>
        <taxon>Bacteria</taxon>
        <taxon>Pseudomonadati</taxon>
        <taxon>Bacteroidota</taxon>
        <taxon>Sphingobacteriia</taxon>
        <taxon>Sphingobacteriales</taxon>
        <taxon>Sphingobacteriaceae</taxon>
        <taxon>Sphingobacterium</taxon>
    </lineage>
</organism>
<feature type="compositionally biased region" description="Polar residues" evidence="1">
    <location>
        <begin position="68"/>
        <end position="86"/>
    </location>
</feature>
<feature type="region of interest" description="Disordered" evidence="1">
    <location>
        <begin position="58"/>
        <end position="86"/>
    </location>
</feature>
<feature type="transmembrane region" description="Helical" evidence="2">
    <location>
        <begin position="6"/>
        <end position="24"/>
    </location>
</feature>
<evidence type="ECO:0000256" key="1">
    <source>
        <dbReference type="SAM" id="MobiDB-lite"/>
    </source>
</evidence>
<reference evidence="4" key="1">
    <citation type="journal article" date="2019" name="Int. J. Syst. Evol. Microbiol.">
        <title>The Global Catalogue of Microorganisms (GCM) 10K type strain sequencing project: providing services to taxonomists for standard genome sequencing and annotation.</title>
        <authorList>
            <consortium name="The Broad Institute Genomics Platform"/>
            <consortium name="The Broad Institute Genome Sequencing Center for Infectious Disease"/>
            <person name="Wu L."/>
            <person name="Ma J."/>
        </authorList>
    </citation>
    <scope>NUCLEOTIDE SEQUENCE [LARGE SCALE GENOMIC DNA]</scope>
    <source>
        <strain evidence="4">KCTC 22814</strain>
    </source>
</reference>
<name>A0ABW6BC12_9SPHI</name>
<dbReference type="EMBL" id="JBHUPB010000003">
    <property type="protein sequence ID" value="MFD2966260.1"/>
    <property type="molecule type" value="Genomic_DNA"/>
</dbReference>
<evidence type="ECO:0000313" key="4">
    <source>
        <dbReference type="Proteomes" id="UP001597525"/>
    </source>
</evidence>
<comment type="caution">
    <text evidence="3">The sequence shown here is derived from an EMBL/GenBank/DDBJ whole genome shotgun (WGS) entry which is preliminary data.</text>
</comment>
<accession>A0ABW6BC12</accession>
<evidence type="ECO:0000313" key="3">
    <source>
        <dbReference type="EMBL" id="MFD2966260.1"/>
    </source>
</evidence>
<keyword evidence="2" id="KW-1133">Transmembrane helix</keyword>